<comment type="caution">
    <text evidence="1">The sequence shown here is derived from an EMBL/GenBank/DDBJ whole genome shotgun (WGS) entry which is preliminary data.</text>
</comment>
<dbReference type="Proteomes" id="UP000765509">
    <property type="component" value="Unassembled WGS sequence"/>
</dbReference>
<reference evidence="1" key="1">
    <citation type="submission" date="2021-03" db="EMBL/GenBank/DDBJ databases">
        <title>Draft genome sequence of rust myrtle Austropuccinia psidii MF-1, a brazilian biotype.</title>
        <authorList>
            <person name="Quecine M.C."/>
            <person name="Pachon D.M.R."/>
            <person name="Bonatelli M.L."/>
            <person name="Correr F.H."/>
            <person name="Franceschini L.M."/>
            <person name="Leite T.F."/>
            <person name="Margarido G.R.A."/>
            <person name="Almeida C.A."/>
            <person name="Ferrarezi J.A."/>
            <person name="Labate C.A."/>
        </authorList>
    </citation>
    <scope>NUCLEOTIDE SEQUENCE</scope>
    <source>
        <strain evidence="1">MF-1</strain>
    </source>
</reference>
<sequence>MLSMLVKNGSGAPRPNNVLVLLLRHMFAMFKKLGVEADELEGLLAQAACHAPTTLEQTAFNQLVTTAILAKGEEKPNSKFVGQVILNASMKTNKNTHQLSPFVYCMADLPTTPTHSPGPFHPWHQMTP</sequence>
<name>A0A9Q3DZH2_9BASI</name>
<proteinExistence type="predicted"/>
<keyword evidence="2" id="KW-1185">Reference proteome</keyword>
<organism evidence="1 2">
    <name type="scientific">Austropuccinia psidii MF-1</name>
    <dbReference type="NCBI Taxonomy" id="1389203"/>
    <lineage>
        <taxon>Eukaryota</taxon>
        <taxon>Fungi</taxon>
        <taxon>Dikarya</taxon>
        <taxon>Basidiomycota</taxon>
        <taxon>Pucciniomycotina</taxon>
        <taxon>Pucciniomycetes</taxon>
        <taxon>Pucciniales</taxon>
        <taxon>Sphaerophragmiaceae</taxon>
        <taxon>Austropuccinia</taxon>
    </lineage>
</organism>
<accession>A0A9Q3DZH2</accession>
<protein>
    <submittedName>
        <fullName evidence="1">Uncharacterized protein</fullName>
    </submittedName>
</protein>
<dbReference type="AlphaFoldDB" id="A0A9Q3DZH2"/>
<evidence type="ECO:0000313" key="2">
    <source>
        <dbReference type="Proteomes" id="UP000765509"/>
    </source>
</evidence>
<dbReference type="EMBL" id="AVOT02022586">
    <property type="protein sequence ID" value="MBW0512084.1"/>
    <property type="molecule type" value="Genomic_DNA"/>
</dbReference>
<evidence type="ECO:0000313" key="1">
    <source>
        <dbReference type="EMBL" id="MBW0512084.1"/>
    </source>
</evidence>
<gene>
    <name evidence="1" type="ORF">O181_051799</name>
</gene>